<dbReference type="PANTHER" id="PTHR35936">
    <property type="entry name" value="MEMBRANE-BOUND LYTIC MUREIN TRANSGLYCOSYLASE F"/>
    <property type="match status" value="1"/>
</dbReference>
<keyword evidence="5" id="KW-1185">Reference proteome</keyword>
<dbReference type="AlphaFoldDB" id="A0A4R6KD71"/>
<dbReference type="CDD" id="cd01004">
    <property type="entry name" value="PBP2_MidA_like"/>
    <property type="match status" value="1"/>
</dbReference>
<dbReference type="EMBL" id="SNWQ01000008">
    <property type="protein sequence ID" value="TDO47726.1"/>
    <property type="molecule type" value="Genomic_DNA"/>
</dbReference>
<proteinExistence type="predicted"/>
<evidence type="ECO:0000313" key="4">
    <source>
        <dbReference type="EMBL" id="TDO47726.1"/>
    </source>
</evidence>
<dbReference type="Pfam" id="PF00497">
    <property type="entry name" value="SBP_bac_3"/>
    <property type="match status" value="1"/>
</dbReference>
<comment type="caution">
    <text evidence="4">The sequence shown here is derived from an EMBL/GenBank/DDBJ whole genome shotgun (WGS) entry which is preliminary data.</text>
</comment>
<feature type="chain" id="PRO_5039297659" evidence="2">
    <location>
        <begin position="24"/>
        <end position="310"/>
    </location>
</feature>
<evidence type="ECO:0000313" key="5">
    <source>
        <dbReference type="Proteomes" id="UP000295388"/>
    </source>
</evidence>
<dbReference type="InterPro" id="IPR001638">
    <property type="entry name" value="Solute-binding_3/MltF_N"/>
</dbReference>
<accession>A0A4R6KD71</accession>
<dbReference type="PROSITE" id="PS51257">
    <property type="entry name" value="PROKAR_LIPOPROTEIN"/>
    <property type="match status" value="1"/>
</dbReference>
<evidence type="ECO:0000256" key="2">
    <source>
        <dbReference type="SAM" id="SignalP"/>
    </source>
</evidence>
<dbReference type="PANTHER" id="PTHR35936:SF17">
    <property type="entry name" value="ARGININE-BINDING EXTRACELLULAR PROTEIN ARTP"/>
    <property type="match status" value="1"/>
</dbReference>
<dbReference type="Gene3D" id="3.40.190.10">
    <property type="entry name" value="Periplasmic binding protein-like II"/>
    <property type="match status" value="2"/>
</dbReference>
<keyword evidence="1 2" id="KW-0732">Signal</keyword>
<sequence length="310" mass="32317">MSAHRKSALALLAAGTLVLTACTADPVETDTSANAKPGAAIPQQQVDQELRAKLPEKIRTAGKIVAVNNGSFPPYVIVGTAKGAEVEGATAELSQAVGQLLGIRIEHTTVDGLASVLSGMQAGRYDLDMGPTGDFPERQKQATFIDYVQEYVVFAVQKGNPKGIDGLETACGKRIAVQAAGSAERVIKAQSTKCTGSGQLAVVVQSYKDQPSSILAVQSDRADAFFSSQAPLTYFVAQSGGKLELAGVGKGNGFEDLFQGALVPVGSPLAEVILASLEKLHADGTYDAIMTKWGLDKNKLDKPGINLGKS</sequence>
<dbReference type="SUPFAM" id="SSF53850">
    <property type="entry name" value="Periplasmic binding protein-like II"/>
    <property type="match status" value="1"/>
</dbReference>
<protein>
    <submittedName>
        <fullName evidence="4">Polar amino acid transport system substrate-binding protein</fullName>
    </submittedName>
</protein>
<gene>
    <name evidence="4" type="ORF">EV643_10832</name>
</gene>
<dbReference type="Proteomes" id="UP000295388">
    <property type="component" value="Unassembled WGS sequence"/>
</dbReference>
<dbReference type="RefSeq" id="WP_202869599.1">
    <property type="nucleotide sequence ID" value="NZ_SNWQ01000008.1"/>
</dbReference>
<feature type="domain" description="Solute-binding protein family 3/N-terminal" evidence="3">
    <location>
        <begin position="75"/>
        <end position="297"/>
    </location>
</feature>
<evidence type="ECO:0000259" key="3">
    <source>
        <dbReference type="SMART" id="SM00062"/>
    </source>
</evidence>
<organism evidence="4 5">
    <name type="scientific">Kribbella caucasensis</name>
    <dbReference type="NCBI Taxonomy" id="2512215"/>
    <lineage>
        <taxon>Bacteria</taxon>
        <taxon>Bacillati</taxon>
        <taxon>Actinomycetota</taxon>
        <taxon>Actinomycetes</taxon>
        <taxon>Propionibacteriales</taxon>
        <taxon>Kribbellaceae</taxon>
        <taxon>Kribbella</taxon>
    </lineage>
</organism>
<name>A0A4R6KD71_9ACTN</name>
<evidence type="ECO:0000256" key="1">
    <source>
        <dbReference type="ARBA" id="ARBA00022729"/>
    </source>
</evidence>
<reference evidence="4 5" key="1">
    <citation type="submission" date="2019-03" db="EMBL/GenBank/DDBJ databases">
        <title>Genomic Encyclopedia of Type Strains, Phase III (KMG-III): the genomes of soil and plant-associated and newly described type strains.</title>
        <authorList>
            <person name="Whitman W."/>
        </authorList>
    </citation>
    <scope>NUCLEOTIDE SEQUENCE [LARGE SCALE GENOMIC DNA]</scope>
    <source>
        <strain evidence="4 5">VKM Ac-2527</strain>
    </source>
</reference>
<dbReference type="SMART" id="SM00062">
    <property type="entry name" value="PBPb"/>
    <property type="match status" value="1"/>
</dbReference>
<feature type="signal peptide" evidence="2">
    <location>
        <begin position="1"/>
        <end position="23"/>
    </location>
</feature>